<evidence type="ECO:0000313" key="2">
    <source>
        <dbReference type="Proteomes" id="UP000621631"/>
    </source>
</evidence>
<keyword evidence="2" id="KW-1185">Reference proteome</keyword>
<comment type="caution">
    <text evidence="1">The sequence shown here is derived from an EMBL/GenBank/DDBJ whole genome shotgun (WGS) entry which is preliminary data.</text>
</comment>
<organism evidence="1 2">
    <name type="scientific">Virgibacillus halodenitrificans</name>
    <name type="common">Bacillus halodenitrificans</name>
    <dbReference type="NCBI Taxonomy" id="1482"/>
    <lineage>
        <taxon>Bacteria</taxon>
        <taxon>Bacillati</taxon>
        <taxon>Bacillota</taxon>
        <taxon>Bacilli</taxon>
        <taxon>Bacillales</taxon>
        <taxon>Bacillaceae</taxon>
        <taxon>Virgibacillus</taxon>
    </lineage>
</organism>
<dbReference type="EMBL" id="JACWEZ010000002">
    <property type="protein sequence ID" value="MBD1221904.1"/>
    <property type="molecule type" value="Genomic_DNA"/>
</dbReference>
<sequence>MDYLGESKELAFSARNYSGKVNINYGINKEPIIWGFSELDLPFNVETAKGFPVCEANVSYIGKGYHSVFGWIQTIDMDIKDDNQQSSFVDVGALFKESDMPFFSFGNLPSLFDAPCIKGVRNMSWTAQAFLVTVGNVMMKKDVFYVIGFEWGYKIVDGIPHIKPIKELKMKDWNNKTDFLNKEYASWNFKKGNIAHLKK</sequence>
<proteinExistence type="predicted"/>
<dbReference type="Proteomes" id="UP000621631">
    <property type="component" value="Unassembled WGS sequence"/>
</dbReference>
<evidence type="ECO:0000313" key="1">
    <source>
        <dbReference type="EMBL" id="MBD1221904.1"/>
    </source>
</evidence>
<name>A0ABR7VJ05_VIRHA</name>
<protein>
    <submittedName>
        <fullName evidence="1">Uncharacterized protein</fullName>
    </submittedName>
</protein>
<reference evidence="1 2" key="1">
    <citation type="submission" date="2020-09" db="EMBL/GenBank/DDBJ databases">
        <title>Draft Genome Sequences of Oil-Oxidizing Bacteria Halomonas titanicae, Marinobacter lutaoensis, and Virgibacillus halodenitrificans Isolated from Highly Saline Environments.</title>
        <authorList>
            <person name="Grouzdev D.S."/>
            <person name="Sokolova D.S."/>
            <person name="Semenova E.M."/>
            <person name="Borzenkov I.A."/>
            <person name="Bidzhieva S.K."/>
            <person name="Poltaraus A.B."/>
            <person name="Nazina T.N."/>
        </authorList>
    </citation>
    <scope>NUCLEOTIDE SEQUENCE [LARGE SCALE GENOMIC DNA]</scope>
    <source>
        <strain evidence="1 2">VKM B-3472D</strain>
    </source>
</reference>
<accession>A0ABR7VJ05</accession>
<gene>
    <name evidence="1" type="ORF">IC602_04730</name>
</gene>
<dbReference type="RefSeq" id="WP_189777313.1">
    <property type="nucleotide sequence ID" value="NZ_JACWEZ010000002.1"/>
</dbReference>